<dbReference type="Pfam" id="PF09966">
    <property type="entry name" value="DUF2200"/>
    <property type="match status" value="1"/>
</dbReference>
<reference evidence="1 2" key="1">
    <citation type="submission" date="2019-10" db="EMBL/GenBank/DDBJ databases">
        <title>Genome sequencing of Lactobacillus manihotivorans.</title>
        <authorList>
            <person name="Kim K."/>
        </authorList>
    </citation>
    <scope>NUCLEOTIDE SEQUENCE [LARGE SCALE GENOMIC DNA]</scope>
    <source>
        <strain evidence="1 2">LM010</strain>
    </source>
</reference>
<organism evidence="1 2">
    <name type="scientific">Lacticaseibacillus manihotivorans</name>
    <dbReference type="NCBI Taxonomy" id="88233"/>
    <lineage>
        <taxon>Bacteria</taxon>
        <taxon>Bacillati</taxon>
        <taxon>Bacillota</taxon>
        <taxon>Bacilli</taxon>
        <taxon>Lactobacillales</taxon>
        <taxon>Lactobacillaceae</taxon>
        <taxon>Lacticaseibacillus</taxon>
    </lineage>
</organism>
<evidence type="ECO:0000313" key="1">
    <source>
        <dbReference type="EMBL" id="QFQ90632.1"/>
    </source>
</evidence>
<dbReference type="InterPro" id="IPR023204">
    <property type="entry name" value="SP1917_dom_sf"/>
</dbReference>
<proteinExistence type="predicted"/>
<dbReference type="AlphaFoldDB" id="A0A5P8JNZ7"/>
<dbReference type="EMBL" id="CP045068">
    <property type="protein sequence ID" value="QFQ90632.1"/>
    <property type="molecule type" value="Genomic_DNA"/>
</dbReference>
<evidence type="ECO:0000313" key="2">
    <source>
        <dbReference type="Proteomes" id="UP000388452"/>
    </source>
</evidence>
<dbReference type="Proteomes" id="UP000388452">
    <property type="component" value="Chromosome"/>
</dbReference>
<gene>
    <name evidence="1" type="ORF">LM010_03940</name>
</gene>
<protein>
    <submittedName>
        <fullName evidence="1">DUF2200 family protein</fullName>
    </submittedName>
</protein>
<dbReference type="Gene3D" id="1.10.8.290">
    <property type="entry name" value="uncharacterized protein sp1917 domain"/>
    <property type="match status" value="1"/>
</dbReference>
<dbReference type="InterPro" id="IPR014580">
    <property type="entry name" value="UCP033199"/>
</dbReference>
<accession>A0A5P8JNZ7</accession>
<name>A0A5P8JNZ7_9LACO</name>
<dbReference type="RefSeq" id="WP_054718087.1">
    <property type="nucleotide sequence ID" value="NZ_CP045068.1"/>
</dbReference>
<sequence>MSERVFQYPFDKIYQLYLQKVTKKGRTQAELDNVLSWLTGYEQEILHASELPLQDFFAQAKMSPQATLITGVVCGVRVEKLEDPLMRQIREMDKVVDELAKGKAIEKIKR</sequence>